<organism evidence="11 12">
    <name type="scientific">Blepharisma stoltei</name>
    <dbReference type="NCBI Taxonomy" id="1481888"/>
    <lineage>
        <taxon>Eukaryota</taxon>
        <taxon>Sar</taxon>
        <taxon>Alveolata</taxon>
        <taxon>Ciliophora</taxon>
        <taxon>Postciliodesmatophora</taxon>
        <taxon>Heterotrichea</taxon>
        <taxon>Heterotrichida</taxon>
        <taxon>Blepharismidae</taxon>
        <taxon>Blepharisma</taxon>
    </lineage>
</organism>
<evidence type="ECO:0000259" key="10">
    <source>
        <dbReference type="PROSITE" id="PS50157"/>
    </source>
</evidence>
<dbReference type="PROSITE" id="PS50157">
    <property type="entry name" value="ZINC_FINGER_C2H2_2"/>
    <property type="match status" value="4"/>
</dbReference>
<feature type="domain" description="C2H2-type" evidence="10">
    <location>
        <begin position="25"/>
        <end position="53"/>
    </location>
</feature>
<feature type="coiled-coil region" evidence="9">
    <location>
        <begin position="140"/>
        <end position="167"/>
    </location>
</feature>
<evidence type="ECO:0000313" key="12">
    <source>
        <dbReference type="Proteomes" id="UP001162131"/>
    </source>
</evidence>
<evidence type="ECO:0000256" key="3">
    <source>
        <dbReference type="ARBA" id="ARBA00022771"/>
    </source>
</evidence>
<evidence type="ECO:0000256" key="1">
    <source>
        <dbReference type="ARBA" id="ARBA00004123"/>
    </source>
</evidence>
<keyword evidence="6" id="KW-0804">Transcription</keyword>
<feature type="domain" description="C2H2-type" evidence="10">
    <location>
        <begin position="82"/>
        <end position="111"/>
    </location>
</feature>
<dbReference type="InterPro" id="IPR013087">
    <property type="entry name" value="Znf_C2H2_type"/>
</dbReference>
<dbReference type="GO" id="GO:0008270">
    <property type="term" value="F:zinc ion binding"/>
    <property type="evidence" value="ECO:0007669"/>
    <property type="project" value="UniProtKB-KW"/>
</dbReference>
<dbReference type="PANTHER" id="PTHR46179:SF13">
    <property type="entry name" value="C2H2-TYPE DOMAIN-CONTAINING PROTEIN"/>
    <property type="match status" value="1"/>
</dbReference>
<dbReference type="PROSITE" id="PS00028">
    <property type="entry name" value="ZINC_FINGER_C2H2_1"/>
    <property type="match status" value="3"/>
</dbReference>
<dbReference type="PANTHER" id="PTHR46179">
    <property type="entry name" value="ZINC FINGER PROTEIN"/>
    <property type="match status" value="1"/>
</dbReference>
<protein>
    <recommendedName>
        <fullName evidence="10">C2H2-type domain-containing protein</fullName>
    </recommendedName>
</protein>
<evidence type="ECO:0000256" key="6">
    <source>
        <dbReference type="ARBA" id="ARBA00023163"/>
    </source>
</evidence>
<feature type="domain" description="C2H2-type" evidence="10">
    <location>
        <begin position="111"/>
        <end position="136"/>
    </location>
</feature>
<dbReference type="Pfam" id="PF00096">
    <property type="entry name" value="zf-C2H2"/>
    <property type="match status" value="1"/>
</dbReference>
<dbReference type="Gene3D" id="3.30.160.60">
    <property type="entry name" value="Classic Zinc Finger"/>
    <property type="match status" value="4"/>
</dbReference>
<dbReference type="InterPro" id="IPR036236">
    <property type="entry name" value="Znf_C2H2_sf"/>
</dbReference>
<proteinExistence type="predicted"/>
<dbReference type="SUPFAM" id="SSF57667">
    <property type="entry name" value="beta-beta-alpha zinc fingers"/>
    <property type="match status" value="2"/>
</dbReference>
<dbReference type="EMBL" id="CAJZBQ010000009">
    <property type="protein sequence ID" value="CAG9312911.1"/>
    <property type="molecule type" value="Genomic_DNA"/>
</dbReference>
<dbReference type="GO" id="GO:0005634">
    <property type="term" value="C:nucleus"/>
    <property type="evidence" value="ECO:0007669"/>
    <property type="project" value="UniProtKB-SubCell"/>
</dbReference>
<evidence type="ECO:0000256" key="2">
    <source>
        <dbReference type="ARBA" id="ARBA00022723"/>
    </source>
</evidence>
<reference evidence="11" key="1">
    <citation type="submission" date="2021-09" db="EMBL/GenBank/DDBJ databases">
        <authorList>
            <consortium name="AG Swart"/>
            <person name="Singh M."/>
            <person name="Singh A."/>
            <person name="Seah K."/>
            <person name="Emmerich C."/>
        </authorList>
    </citation>
    <scope>NUCLEOTIDE SEQUENCE</scope>
    <source>
        <strain evidence="11">ATCC30299</strain>
    </source>
</reference>
<evidence type="ECO:0000256" key="5">
    <source>
        <dbReference type="ARBA" id="ARBA00023015"/>
    </source>
</evidence>
<keyword evidence="7" id="KW-0539">Nucleus</keyword>
<gene>
    <name evidence="11" type="ORF">BSTOLATCC_MIC7703</name>
</gene>
<evidence type="ECO:0000256" key="9">
    <source>
        <dbReference type="SAM" id="Coils"/>
    </source>
</evidence>
<keyword evidence="3 8" id="KW-0863">Zinc-finger</keyword>
<accession>A0AAU9II78</accession>
<keyword evidence="12" id="KW-1185">Reference proteome</keyword>
<evidence type="ECO:0000313" key="11">
    <source>
        <dbReference type="EMBL" id="CAG9312911.1"/>
    </source>
</evidence>
<name>A0AAU9II78_9CILI</name>
<keyword evidence="2" id="KW-0479">Metal-binding</keyword>
<comment type="caution">
    <text evidence="11">The sequence shown here is derived from an EMBL/GenBank/DDBJ whole genome shotgun (WGS) entry which is preliminary data.</text>
</comment>
<evidence type="ECO:0000256" key="4">
    <source>
        <dbReference type="ARBA" id="ARBA00022833"/>
    </source>
</evidence>
<feature type="domain" description="C2H2-type" evidence="10">
    <location>
        <begin position="54"/>
        <end position="81"/>
    </location>
</feature>
<dbReference type="AlphaFoldDB" id="A0AAU9II78"/>
<dbReference type="GO" id="GO:0006357">
    <property type="term" value="P:regulation of transcription by RNA polymerase II"/>
    <property type="evidence" value="ECO:0007669"/>
    <property type="project" value="TreeGrafter"/>
</dbReference>
<keyword evidence="4" id="KW-0862">Zinc</keyword>
<sequence>MKQGHKISIKLFPYDDAYESITCGLKCELCKKSFKRKFSYERHIRVVHLNQRPYECSCSKSFATKEQINRHIISKHTNDKPFSCEKGCEKSFTSKNARLYHYKMYHENQKFKCNFLGCGREFSALKHLRNHSEKSHQETLQTLTEKLTEKSAIIKKLKAKIKKLKKNKQ</sequence>
<dbReference type="Proteomes" id="UP001162131">
    <property type="component" value="Unassembled WGS sequence"/>
</dbReference>
<dbReference type="InterPro" id="IPR051061">
    <property type="entry name" value="Zinc_finger_trans_reg"/>
</dbReference>
<comment type="subcellular location">
    <subcellularLocation>
        <location evidence="1">Nucleus</location>
    </subcellularLocation>
</comment>
<evidence type="ECO:0000256" key="8">
    <source>
        <dbReference type="PROSITE-ProRule" id="PRU00042"/>
    </source>
</evidence>
<evidence type="ECO:0000256" key="7">
    <source>
        <dbReference type="ARBA" id="ARBA00023242"/>
    </source>
</evidence>
<keyword evidence="5" id="KW-0805">Transcription regulation</keyword>
<dbReference type="SMART" id="SM00355">
    <property type="entry name" value="ZnF_C2H2"/>
    <property type="match status" value="4"/>
</dbReference>
<keyword evidence="9" id="KW-0175">Coiled coil</keyword>